<evidence type="ECO:0000256" key="2">
    <source>
        <dbReference type="ARBA" id="ARBA00005625"/>
    </source>
</evidence>
<proteinExistence type="inferred from homology"/>
<dbReference type="GO" id="GO:0045944">
    <property type="term" value="P:positive regulation of transcription by RNA polymerase II"/>
    <property type="evidence" value="ECO:0007669"/>
    <property type="project" value="TreeGrafter"/>
</dbReference>
<dbReference type="PANTHER" id="PTHR13293">
    <property type="entry name" value="AKIRIN-RELATED"/>
    <property type="match status" value="1"/>
</dbReference>
<dbReference type="GO" id="GO:0000785">
    <property type="term" value="C:chromatin"/>
    <property type="evidence" value="ECO:0007669"/>
    <property type="project" value="TreeGrafter"/>
</dbReference>
<comment type="similarity">
    <text evidence="2">Belongs to the akirin family.</text>
</comment>
<comment type="subcellular location">
    <subcellularLocation>
        <location evidence="1">Nucleus</location>
    </subcellularLocation>
</comment>
<sequence>MATVAGVQRTKRALDLDGLNDALPTACASGVPAHGSATHVGGDPHQLQAAKRQRVVDLMAQAAQSAGVPVGQREQNFPKAPPMREEELEEIVASLAPRESPSKRPVLQEVGGHSNREARYTLEEVKSIVNNAVSLREAAVREEYERILSQKLCDQFQTFTRHNQDYVSRLMKGASSFSYVS</sequence>
<name>A0A7S0V0D5_9CRYP</name>
<dbReference type="AlphaFoldDB" id="A0A7S0V0D5"/>
<dbReference type="PANTHER" id="PTHR13293:SF6">
    <property type="entry name" value="AKIRIN-RELATED"/>
    <property type="match status" value="1"/>
</dbReference>
<gene>
    <name evidence="4" type="ORF">HTEP1355_LOCUS333</name>
</gene>
<organism evidence="4">
    <name type="scientific">Hemiselmis tepida</name>
    <dbReference type="NCBI Taxonomy" id="464990"/>
    <lineage>
        <taxon>Eukaryota</taxon>
        <taxon>Cryptophyceae</taxon>
        <taxon>Cryptomonadales</taxon>
        <taxon>Hemiselmidaceae</taxon>
        <taxon>Hemiselmis</taxon>
    </lineage>
</organism>
<accession>A0A7S0V0D5</accession>
<evidence type="ECO:0008006" key="5">
    <source>
        <dbReference type="Google" id="ProtNLM"/>
    </source>
</evidence>
<protein>
    <recommendedName>
        <fullName evidence="5">Akirin</fullName>
    </recommendedName>
</protein>
<dbReference type="GO" id="GO:0003712">
    <property type="term" value="F:transcription coregulator activity"/>
    <property type="evidence" value="ECO:0007669"/>
    <property type="project" value="TreeGrafter"/>
</dbReference>
<reference evidence="4" key="1">
    <citation type="submission" date="2021-01" db="EMBL/GenBank/DDBJ databases">
        <authorList>
            <person name="Corre E."/>
            <person name="Pelletier E."/>
            <person name="Niang G."/>
            <person name="Scheremetjew M."/>
            <person name="Finn R."/>
            <person name="Kale V."/>
            <person name="Holt S."/>
            <person name="Cochrane G."/>
            <person name="Meng A."/>
            <person name="Brown T."/>
            <person name="Cohen L."/>
        </authorList>
    </citation>
    <scope>NUCLEOTIDE SEQUENCE</scope>
    <source>
        <strain evidence="4">CCMP443</strain>
    </source>
</reference>
<dbReference type="EMBL" id="HBFN01000504">
    <property type="protein sequence ID" value="CAD8776197.1"/>
    <property type="molecule type" value="Transcribed_RNA"/>
</dbReference>
<keyword evidence="3" id="KW-0539">Nucleus</keyword>
<evidence type="ECO:0000313" key="4">
    <source>
        <dbReference type="EMBL" id="CAD8776197.1"/>
    </source>
</evidence>
<dbReference type="InterPro" id="IPR024132">
    <property type="entry name" value="Akirin"/>
</dbReference>
<evidence type="ECO:0000256" key="1">
    <source>
        <dbReference type="ARBA" id="ARBA00004123"/>
    </source>
</evidence>
<dbReference type="GO" id="GO:0005634">
    <property type="term" value="C:nucleus"/>
    <property type="evidence" value="ECO:0007669"/>
    <property type="project" value="UniProtKB-SubCell"/>
</dbReference>
<evidence type="ECO:0000256" key="3">
    <source>
        <dbReference type="ARBA" id="ARBA00023242"/>
    </source>
</evidence>